<keyword evidence="2" id="KW-1185">Reference proteome</keyword>
<evidence type="ECO:0000313" key="1">
    <source>
        <dbReference type="EMBL" id="GFY41254.1"/>
    </source>
</evidence>
<dbReference type="Proteomes" id="UP000886998">
    <property type="component" value="Unassembled WGS sequence"/>
</dbReference>
<protein>
    <submittedName>
        <fullName evidence="1">Uncharacterized protein</fullName>
    </submittedName>
</protein>
<dbReference type="AlphaFoldDB" id="A0A8X7BTA1"/>
<comment type="caution">
    <text evidence="1">The sequence shown here is derived from an EMBL/GenBank/DDBJ whole genome shotgun (WGS) entry which is preliminary data.</text>
</comment>
<organism evidence="1 2">
    <name type="scientific">Trichonephila inaurata madagascariensis</name>
    <dbReference type="NCBI Taxonomy" id="2747483"/>
    <lineage>
        <taxon>Eukaryota</taxon>
        <taxon>Metazoa</taxon>
        <taxon>Ecdysozoa</taxon>
        <taxon>Arthropoda</taxon>
        <taxon>Chelicerata</taxon>
        <taxon>Arachnida</taxon>
        <taxon>Araneae</taxon>
        <taxon>Araneomorphae</taxon>
        <taxon>Entelegynae</taxon>
        <taxon>Araneoidea</taxon>
        <taxon>Nephilidae</taxon>
        <taxon>Trichonephila</taxon>
        <taxon>Trichonephila inaurata</taxon>
    </lineage>
</organism>
<sequence>MQVQSCRWVLYKDSIRRETRKKFPHSHFWCLCSQCKPEKNGAFFFTVILEISFAKIAIKRKIPESEKFETDLLAICYENACHSRREEK</sequence>
<dbReference type="EMBL" id="BMAV01002379">
    <property type="protein sequence ID" value="GFY41254.1"/>
    <property type="molecule type" value="Genomic_DNA"/>
</dbReference>
<name>A0A8X7BTA1_9ARAC</name>
<evidence type="ECO:0000313" key="2">
    <source>
        <dbReference type="Proteomes" id="UP000886998"/>
    </source>
</evidence>
<accession>A0A8X7BTA1</accession>
<gene>
    <name evidence="1" type="ORF">TNIN_413841</name>
</gene>
<reference evidence="1" key="1">
    <citation type="submission" date="2020-08" db="EMBL/GenBank/DDBJ databases">
        <title>Multicomponent nature underlies the extraordinary mechanical properties of spider dragline silk.</title>
        <authorList>
            <person name="Kono N."/>
            <person name="Nakamura H."/>
            <person name="Mori M."/>
            <person name="Yoshida Y."/>
            <person name="Ohtoshi R."/>
            <person name="Malay A.D."/>
            <person name="Moran D.A.P."/>
            <person name="Tomita M."/>
            <person name="Numata K."/>
            <person name="Arakawa K."/>
        </authorList>
    </citation>
    <scope>NUCLEOTIDE SEQUENCE</scope>
</reference>
<proteinExistence type="predicted"/>